<dbReference type="GO" id="GO:0016747">
    <property type="term" value="F:acyltransferase activity, transferring groups other than amino-acyl groups"/>
    <property type="evidence" value="ECO:0007669"/>
    <property type="project" value="InterPro"/>
</dbReference>
<dbReference type="PANTHER" id="PTHR43610:SF1">
    <property type="entry name" value="N-ACETYLTRANSFERASE DOMAIN-CONTAINING PROTEIN"/>
    <property type="match status" value="1"/>
</dbReference>
<dbReference type="AlphaFoldDB" id="A0A8J3INW6"/>
<dbReference type="PANTHER" id="PTHR43610">
    <property type="entry name" value="BLL6696 PROTEIN"/>
    <property type="match status" value="1"/>
</dbReference>
<reference evidence="2" key="1">
    <citation type="submission" date="2020-10" db="EMBL/GenBank/DDBJ databases">
        <title>Taxonomic study of unclassified bacteria belonging to the class Ktedonobacteria.</title>
        <authorList>
            <person name="Yabe S."/>
            <person name="Wang C.M."/>
            <person name="Zheng Y."/>
            <person name="Sakai Y."/>
            <person name="Cavaletti L."/>
            <person name="Monciardini P."/>
            <person name="Donadio S."/>
        </authorList>
    </citation>
    <scope>NUCLEOTIDE SEQUENCE</scope>
    <source>
        <strain evidence="2">ID150040</strain>
    </source>
</reference>
<dbReference type="Proteomes" id="UP000597444">
    <property type="component" value="Unassembled WGS sequence"/>
</dbReference>
<evidence type="ECO:0000259" key="1">
    <source>
        <dbReference type="Pfam" id="PF13302"/>
    </source>
</evidence>
<dbReference type="Gene3D" id="3.40.630.30">
    <property type="match status" value="1"/>
</dbReference>
<dbReference type="RefSeq" id="WP_220205746.1">
    <property type="nucleotide sequence ID" value="NZ_BNJK01000001.1"/>
</dbReference>
<feature type="domain" description="N-acetyltransferase" evidence="1">
    <location>
        <begin position="14"/>
        <end position="153"/>
    </location>
</feature>
<name>A0A8J3INW6_9CHLR</name>
<dbReference type="EMBL" id="BNJK01000001">
    <property type="protein sequence ID" value="GHO95044.1"/>
    <property type="molecule type" value="Genomic_DNA"/>
</dbReference>
<dbReference type="InterPro" id="IPR016181">
    <property type="entry name" value="Acyl_CoA_acyltransferase"/>
</dbReference>
<evidence type="ECO:0000313" key="3">
    <source>
        <dbReference type="Proteomes" id="UP000597444"/>
    </source>
</evidence>
<comment type="caution">
    <text evidence="2">The sequence shown here is derived from an EMBL/GenBank/DDBJ whole genome shotgun (WGS) entry which is preliminary data.</text>
</comment>
<sequence>MMKIEPVTLKGRLVCLEPLQMEHASDLYEASRDAGLWTYKPVSQPRSLTEMKQLIASVLQSQQAGACLPFAIFSLERGCAVGETRYHSFMLQDHGLEIGWTWLTPSVQRTGVNTECKYLLLYHAFEVWGAIRVQLRTHHLNTNSQRAIERLGAVREGTLRNHLIMPDGSYRHSVYYSIIQSEWPSVKTRLEKMMQR</sequence>
<gene>
    <name evidence="2" type="ORF">KSF_050920</name>
</gene>
<evidence type="ECO:0000313" key="2">
    <source>
        <dbReference type="EMBL" id="GHO95044.1"/>
    </source>
</evidence>
<dbReference type="SUPFAM" id="SSF55729">
    <property type="entry name" value="Acyl-CoA N-acyltransferases (Nat)"/>
    <property type="match status" value="1"/>
</dbReference>
<dbReference type="Pfam" id="PF13302">
    <property type="entry name" value="Acetyltransf_3"/>
    <property type="match status" value="1"/>
</dbReference>
<dbReference type="InterPro" id="IPR000182">
    <property type="entry name" value="GNAT_dom"/>
</dbReference>
<accession>A0A8J3INW6</accession>
<proteinExistence type="predicted"/>
<protein>
    <submittedName>
        <fullName evidence="2">N-acetyltransferase</fullName>
    </submittedName>
</protein>
<organism evidence="2 3">
    <name type="scientific">Reticulibacter mediterranei</name>
    <dbReference type="NCBI Taxonomy" id="2778369"/>
    <lineage>
        <taxon>Bacteria</taxon>
        <taxon>Bacillati</taxon>
        <taxon>Chloroflexota</taxon>
        <taxon>Ktedonobacteria</taxon>
        <taxon>Ktedonobacterales</taxon>
        <taxon>Reticulibacteraceae</taxon>
        <taxon>Reticulibacter</taxon>
    </lineage>
</organism>
<keyword evidence="3" id="KW-1185">Reference proteome</keyword>